<dbReference type="KEGG" id="rama:IDM48_04480"/>
<proteinExistence type="predicted"/>
<keyword evidence="2" id="KW-1185">Reference proteome</keyword>
<protein>
    <submittedName>
        <fullName evidence="1">Uncharacterized protein</fullName>
    </submittedName>
</protein>
<evidence type="ECO:0000313" key="1">
    <source>
        <dbReference type="EMBL" id="QNV40664.1"/>
    </source>
</evidence>
<sequence>MSFPELFGASVPVTVRRRVDGVKDRHGNATVSWVDEVIHVFGVAPRQRTENDVLGRDFSTLSGWEIYAPKGTQISAYDRVVLPEGVCEVVGEPARWDFTPPLGNPVAGVVFTVQLAKG</sequence>
<organism evidence="1 2">
    <name type="scientific">Rothia amarae</name>
    <dbReference type="NCBI Taxonomy" id="169480"/>
    <lineage>
        <taxon>Bacteria</taxon>
        <taxon>Bacillati</taxon>
        <taxon>Actinomycetota</taxon>
        <taxon>Actinomycetes</taxon>
        <taxon>Micrococcales</taxon>
        <taxon>Micrococcaceae</taxon>
        <taxon>Rothia</taxon>
    </lineage>
</organism>
<evidence type="ECO:0000313" key="2">
    <source>
        <dbReference type="Proteomes" id="UP000516421"/>
    </source>
</evidence>
<name>A0A7H2BLW8_9MICC</name>
<dbReference type="Proteomes" id="UP000516421">
    <property type="component" value="Chromosome"/>
</dbReference>
<dbReference type="RefSeq" id="WP_145176242.1">
    <property type="nucleotide sequence ID" value="NZ_CP061538.1"/>
</dbReference>
<accession>A0A7H2BLW8</accession>
<gene>
    <name evidence="1" type="ORF">IDM48_04480</name>
</gene>
<dbReference type="EMBL" id="CP061538">
    <property type="protein sequence ID" value="QNV40664.1"/>
    <property type="molecule type" value="Genomic_DNA"/>
</dbReference>
<reference evidence="1 2" key="1">
    <citation type="submission" date="2020-09" db="EMBL/GenBank/DDBJ databases">
        <title>Investigation of environmental microbe.</title>
        <authorList>
            <person name="Ou Y."/>
            <person name="Kang Q."/>
        </authorList>
    </citation>
    <scope>NUCLEOTIDE SEQUENCE [LARGE SCALE GENOMIC DNA]</scope>
    <source>
        <strain evidence="1 2">KJZ-9</strain>
    </source>
</reference>
<dbReference type="AlphaFoldDB" id="A0A7H2BLW8"/>